<keyword evidence="5 7" id="KW-0963">Cytoplasm</keyword>
<dbReference type="Proteomes" id="UP000053433">
    <property type="component" value="Unassembled WGS sequence"/>
</dbReference>
<proteinExistence type="inferred from homology"/>
<sequence>MNARLSFDAELESLSASLIRMGALATDAIDKAIEALEANDGALAQSVIAGDRNIDDMERSIEHQCLTLLLRQQPVAGDLRKISTAIKMITDIERIGDAAADIAEITTHIKEHGIPASLSDIADMAEAAQKMVDDSIQSYVREDLVLAADVIARDDVVDDYFNKIKKDLAAYIAVNEEHVDCAIDYLMIAKYLERLGDHAVNICEWVQFYKTGMHKSERIL</sequence>
<dbReference type="GO" id="GO:0005737">
    <property type="term" value="C:cytoplasm"/>
    <property type="evidence" value="ECO:0007669"/>
    <property type="project" value="UniProtKB-SubCell"/>
</dbReference>
<dbReference type="GO" id="GO:0030643">
    <property type="term" value="P:intracellular phosphate ion homeostasis"/>
    <property type="evidence" value="ECO:0007669"/>
    <property type="project" value="InterPro"/>
</dbReference>
<protein>
    <recommendedName>
        <fullName evidence="7">Phosphate-specific transport system accessory protein PhoU</fullName>
    </recommendedName>
</protein>
<dbReference type="FunFam" id="1.20.58.220:FF:000004">
    <property type="entry name" value="Phosphate-specific transport system accessory protein PhoU"/>
    <property type="match status" value="1"/>
</dbReference>
<evidence type="ECO:0000256" key="5">
    <source>
        <dbReference type="ARBA" id="ARBA00022490"/>
    </source>
</evidence>
<dbReference type="EMBL" id="JXXK01000045">
    <property type="protein sequence ID" value="KJF38398.1"/>
    <property type="molecule type" value="Genomic_DNA"/>
</dbReference>
<dbReference type="PANTHER" id="PTHR42930">
    <property type="entry name" value="PHOSPHATE-SPECIFIC TRANSPORT SYSTEM ACCESSORY PROTEIN PHOU"/>
    <property type="match status" value="1"/>
</dbReference>
<dbReference type="GO" id="GO:0006817">
    <property type="term" value="P:phosphate ion transport"/>
    <property type="evidence" value="ECO:0007669"/>
    <property type="project" value="UniProtKB-KW"/>
</dbReference>
<keyword evidence="4 7" id="KW-0813">Transport</keyword>
<evidence type="ECO:0000256" key="2">
    <source>
        <dbReference type="ARBA" id="ARBA00008107"/>
    </source>
</evidence>
<dbReference type="InterPro" id="IPR028366">
    <property type="entry name" value="PhoU"/>
</dbReference>
<dbReference type="NCBIfam" id="TIGR02135">
    <property type="entry name" value="phoU_full"/>
    <property type="match status" value="1"/>
</dbReference>
<dbReference type="InterPro" id="IPR038078">
    <property type="entry name" value="PhoU-like_sf"/>
</dbReference>
<dbReference type="Pfam" id="PF01895">
    <property type="entry name" value="PhoU"/>
    <property type="match status" value="2"/>
</dbReference>
<dbReference type="AlphaFoldDB" id="A0A0D8IY00"/>
<dbReference type="Proteomes" id="UP000032483">
    <property type="component" value="Unassembled WGS sequence"/>
</dbReference>
<dbReference type="Proteomes" id="UP000431913">
    <property type="component" value="Unassembled WGS sequence"/>
</dbReference>
<evidence type="ECO:0000313" key="9">
    <source>
        <dbReference type="EMBL" id="KJF38398.1"/>
    </source>
</evidence>
<reference evidence="9" key="1">
    <citation type="submission" date="2015-02" db="EMBL/GenBank/DDBJ databases">
        <title>A novel member of the family Ruminococcaceae isolated from human feces.</title>
        <authorList>
            <person name="Shkoporov A.N."/>
            <person name="Chaplin A.V."/>
            <person name="Motuzova O.V."/>
            <person name="Kafarskaia L.I."/>
            <person name="Khokhlova E.V."/>
            <person name="Efimov B.A."/>
        </authorList>
    </citation>
    <scope>NUCLEOTIDE SEQUENCE [LARGE SCALE GENOMIC DNA]</scope>
    <source>
        <strain evidence="9">585-1</strain>
    </source>
</reference>
<evidence type="ECO:0000313" key="18">
    <source>
        <dbReference type="Proteomes" id="UP000472755"/>
    </source>
</evidence>
<dbReference type="Proteomes" id="UP000472755">
    <property type="component" value="Unassembled WGS sequence"/>
</dbReference>
<dbReference type="Proteomes" id="UP000449193">
    <property type="component" value="Unassembled WGS sequence"/>
</dbReference>
<gene>
    <name evidence="11" type="primary">phoU</name>
    <name evidence="10" type="ORF">ASJ35_18300</name>
    <name evidence="11" type="ORF">FYJ76_07565</name>
    <name evidence="13" type="ORF">GMD52_11430</name>
    <name evidence="12" type="ORF">GMD59_10330</name>
    <name evidence="9" type="ORF">TQ39_18310</name>
</gene>
<evidence type="ECO:0000256" key="6">
    <source>
        <dbReference type="ARBA" id="ARBA00022592"/>
    </source>
</evidence>
<evidence type="ECO:0000313" key="10">
    <source>
        <dbReference type="EMBL" id="KUE74602.1"/>
    </source>
</evidence>
<evidence type="ECO:0000313" key="11">
    <source>
        <dbReference type="EMBL" id="MST91803.1"/>
    </source>
</evidence>
<reference evidence="10 15" key="2">
    <citation type="submission" date="2015-10" db="EMBL/GenBank/DDBJ databases">
        <title>A novel member of the family Ruminococcaceae isolated from human faeces.</title>
        <authorList>
            <person name="Shkoporov A.N."/>
            <person name="Chaplin A.V."/>
            <person name="Motuzova O.V."/>
            <person name="Kafarskaia L.I."/>
            <person name="Efimov B.A."/>
        </authorList>
    </citation>
    <scope>NUCLEOTIDE SEQUENCE [LARGE SCALE GENOMIC DNA]</scope>
    <source>
        <strain evidence="10 15">668</strain>
    </source>
</reference>
<dbReference type="PANTHER" id="PTHR42930:SF3">
    <property type="entry name" value="PHOSPHATE-SPECIFIC TRANSPORT SYSTEM ACCESSORY PROTEIN PHOU"/>
    <property type="match status" value="1"/>
</dbReference>
<name>A0A0D8IY00_9FIRM</name>
<dbReference type="InterPro" id="IPR026022">
    <property type="entry name" value="PhoU_dom"/>
</dbReference>
<reference evidence="11 16" key="4">
    <citation type="submission" date="2019-08" db="EMBL/GenBank/DDBJ databases">
        <title>In-depth cultivation of the pig gut microbiome towards novel bacterial diversity and tailored functional studies.</title>
        <authorList>
            <person name="Wylensek D."/>
            <person name="Hitch T.C.A."/>
            <person name="Clavel T."/>
        </authorList>
    </citation>
    <scope>NUCLEOTIDE SEQUENCE [LARGE SCALE GENOMIC DNA]</scope>
    <source>
        <strain evidence="11 16">WCA3-601-WT-6J</strain>
    </source>
</reference>
<accession>A0A0W7TL91</accession>
<evidence type="ECO:0000256" key="3">
    <source>
        <dbReference type="ARBA" id="ARBA00011738"/>
    </source>
</evidence>
<dbReference type="SUPFAM" id="SSF109755">
    <property type="entry name" value="PhoU-like"/>
    <property type="match status" value="1"/>
</dbReference>
<reference evidence="17 18" key="3">
    <citation type="journal article" date="2019" name="Nat. Med.">
        <title>A library of human gut bacterial isolates paired with longitudinal multiomics data enables mechanistic microbiome research.</title>
        <authorList>
            <person name="Poyet M."/>
            <person name="Groussin M."/>
            <person name="Gibbons S.M."/>
            <person name="Avila-Pacheco J."/>
            <person name="Jiang X."/>
            <person name="Kearney S.M."/>
            <person name="Perrotta A.R."/>
            <person name="Berdy B."/>
            <person name="Zhao S."/>
            <person name="Lieberman T.D."/>
            <person name="Swanson P.K."/>
            <person name="Smith M."/>
            <person name="Roesemann S."/>
            <person name="Alexander J.E."/>
            <person name="Rich S.A."/>
            <person name="Livny J."/>
            <person name="Vlamakis H."/>
            <person name="Clish C."/>
            <person name="Bullock K."/>
            <person name="Deik A."/>
            <person name="Scott J."/>
            <person name="Pierce K.A."/>
            <person name="Xavier R.J."/>
            <person name="Alm E.J."/>
        </authorList>
    </citation>
    <scope>NUCLEOTIDE SEQUENCE [LARGE SCALE GENOMIC DNA]</scope>
    <source>
        <strain evidence="12 18">BIOML-A4</strain>
        <strain evidence="13 17">BIOML-A7</strain>
    </source>
</reference>
<comment type="subunit">
    <text evidence="3 7">Homodimer.</text>
</comment>
<comment type="similarity">
    <text evidence="2 7">Belongs to the PhoU family.</text>
</comment>
<accession>A0A0D8IY00</accession>
<evidence type="ECO:0000313" key="15">
    <source>
        <dbReference type="Proteomes" id="UP000053433"/>
    </source>
</evidence>
<dbReference type="EMBL" id="VUNJ01000006">
    <property type="protein sequence ID" value="MST91803.1"/>
    <property type="molecule type" value="Genomic_DNA"/>
</dbReference>
<dbReference type="GeneID" id="42858490"/>
<keyword evidence="14" id="KW-1185">Reference proteome</keyword>
<evidence type="ECO:0000256" key="1">
    <source>
        <dbReference type="ARBA" id="ARBA00004496"/>
    </source>
</evidence>
<comment type="caution">
    <text evidence="9">The sequence shown here is derived from an EMBL/GenBank/DDBJ whole genome shotgun (WGS) entry which is preliminary data.</text>
</comment>
<dbReference type="EMBL" id="LMUA01000057">
    <property type="protein sequence ID" value="KUE74602.1"/>
    <property type="molecule type" value="Genomic_DNA"/>
</dbReference>
<evidence type="ECO:0000256" key="4">
    <source>
        <dbReference type="ARBA" id="ARBA00022448"/>
    </source>
</evidence>
<evidence type="ECO:0000313" key="14">
    <source>
        <dbReference type="Proteomes" id="UP000032483"/>
    </source>
</evidence>
<feature type="domain" description="PhoU" evidence="8">
    <location>
        <begin position="121"/>
        <end position="206"/>
    </location>
</feature>
<evidence type="ECO:0000313" key="12">
    <source>
        <dbReference type="EMBL" id="MTS27682.1"/>
    </source>
</evidence>
<evidence type="ECO:0000256" key="7">
    <source>
        <dbReference type="PIRNR" id="PIRNR003107"/>
    </source>
</evidence>
<evidence type="ECO:0000313" key="13">
    <source>
        <dbReference type="EMBL" id="MTS52152.1"/>
    </source>
</evidence>
<keyword evidence="6 7" id="KW-0592">Phosphate transport</keyword>
<dbReference type="GO" id="GO:0045936">
    <property type="term" value="P:negative regulation of phosphate metabolic process"/>
    <property type="evidence" value="ECO:0007669"/>
    <property type="project" value="InterPro"/>
</dbReference>
<evidence type="ECO:0000259" key="8">
    <source>
        <dbReference type="Pfam" id="PF01895"/>
    </source>
</evidence>
<evidence type="ECO:0000313" key="17">
    <source>
        <dbReference type="Proteomes" id="UP000449193"/>
    </source>
</evidence>
<comment type="function">
    <text evidence="7">Plays a role in the regulation of phosphate uptake.</text>
</comment>
<feature type="domain" description="PhoU" evidence="8">
    <location>
        <begin position="18"/>
        <end position="106"/>
    </location>
</feature>
<dbReference type="RefSeq" id="WP_009322569.1">
    <property type="nucleotide sequence ID" value="NZ_CAOJUJ010000054.1"/>
</dbReference>
<dbReference type="EMBL" id="WMZR01000014">
    <property type="protein sequence ID" value="MTS52152.1"/>
    <property type="molecule type" value="Genomic_DNA"/>
</dbReference>
<dbReference type="PATRIC" id="fig|1550024.3.peg.4197"/>
<dbReference type="PIRSF" id="PIRSF003107">
    <property type="entry name" value="PhoU"/>
    <property type="match status" value="1"/>
</dbReference>
<comment type="subcellular location">
    <subcellularLocation>
        <location evidence="1 7">Cytoplasm</location>
    </subcellularLocation>
</comment>
<organism evidence="9 14">
    <name type="scientific">Ruthenibacterium lactatiformans</name>
    <dbReference type="NCBI Taxonomy" id="1550024"/>
    <lineage>
        <taxon>Bacteria</taxon>
        <taxon>Bacillati</taxon>
        <taxon>Bacillota</taxon>
        <taxon>Clostridia</taxon>
        <taxon>Eubacteriales</taxon>
        <taxon>Oscillospiraceae</taxon>
        <taxon>Ruthenibacterium</taxon>
    </lineage>
</organism>
<dbReference type="Gene3D" id="1.20.58.220">
    <property type="entry name" value="Phosphate transport system protein phou homolog 2, domain 2"/>
    <property type="match status" value="1"/>
</dbReference>
<dbReference type="EMBL" id="WMZU01000015">
    <property type="protein sequence ID" value="MTS27682.1"/>
    <property type="molecule type" value="Genomic_DNA"/>
</dbReference>
<evidence type="ECO:0000313" key="16">
    <source>
        <dbReference type="Proteomes" id="UP000431913"/>
    </source>
</evidence>